<dbReference type="EMBL" id="JAFBFH010000053">
    <property type="protein sequence ID" value="MBM7717553.1"/>
    <property type="molecule type" value="Genomic_DNA"/>
</dbReference>
<feature type="transmembrane region" description="Helical" evidence="1">
    <location>
        <begin position="17"/>
        <end position="36"/>
    </location>
</feature>
<evidence type="ECO:0000256" key="1">
    <source>
        <dbReference type="SAM" id="Phobius"/>
    </source>
</evidence>
<evidence type="ECO:0000313" key="3">
    <source>
        <dbReference type="Proteomes" id="UP000823485"/>
    </source>
</evidence>
<evidence type="ECO:0000313" key="2">
    <source>
        <dbReference type="EMBL" id="MBM7717553.1"/>
    </source>
</evidence>
<sequence>KTVNIAHSKESPLLISYLYYTFFWFYLLDSLLMAYVSRSSRIIIDAFDSLTRYRLLAAN</sequence>
<name>A0ABS2RFB0_9BACI</name>
<feature type="non-terminal residue" evidence="2">
    <location>
        <position position="1"/>
    </location>
</feature>
<organism evidence="2 3">
    <name type="scientific">Siminovitchia thermophila</name>
    <dbReference type="NCBI Taxonomy" id="1245522"/>
    <lineage>
        <taxon>Bacteria</taxon>
        <taxon>Bacillati</taxon>
        <taxon>Bacillota</taxon>
        <taxon>Bacilli</taxon>
        <taxon>Bacillales</taxon>
        <taxon>Bacillaceae</taxon>
        <taxon>Siminovitchia</taxon>
    </lineage>
</organism>
<gene>
    <name evidence="2" type="ORF">JOC94_004582</name>
</gene>
<comment type="caution">
    <text evidence="2">The sequence shown here is derived from an EMBL/GenBank/DDBJ whole genome shotgun (WGS) entry which is preliminary data.</text>
</comment>
<keyword evidence="3" id="KW-1185">Reference proteome</keyword>
<protein>
    <submittedName>
        <fullName evidence="2">Uncharacterized protein</fullName>
    </submittedName>
</protein>
<keyword evidence="1" id="KW-1133">Transmembrane helix</keyword>
<dbReference type="RefSeq" id="WP_205180346.1">
    <property type="nucleotide sequence ID" value="NZ_JAFBFH010000053.1"/>
</dbReference>
<reference evidence="2 3" key="1">
    <citation type="submission" date="2021-01" db="EMBL/GenBank/DDBJ databases">
        <title>Genomic Encyclopedia of Type Strains, Phase IV (KMG-IV): sequencing the most valuable type-strain genomes for metagenomic binning, comparative biology and taxonomic classification.</title>
        <authorList>
            <person name="Goeker M."/>
        </authorList>
    </citation>
    <scope>NUCLEOTIDE SEQUENCE [LARGE SCALE GENOMIC DNA]</scope>
    <source>
        <strain evidence="2 3">DSM 105453</strain>
    </source>
</reference>
<accession>A0ABS2RFB0</accession>
<dbReference type="Proteomes" id="UP000823485">
    <property type="component" value="Unassembled WGS sequence"/>
</dbReference>
<keyword evidence="1" id="KW-0812">Transmembrane</keyword>
<proteinExistence type="predicted"/>
<keyword evidence="1" id="KW-0472">Membrane</keyword>